<proteinExistence type="predicted"/>
<name>A0A1E3BFJ9_ASPCR</name>
<dbReference type="InterPro" id="IPR027746">
    <property type="entry name" value="TTL"/>
</dbReference>
<dbReference type="SUPFAM" id="SSF56059">
    <property type="entry name" value="Glutathione synthetase ATP-binding domain-like"/>
    <property type="match status" value="1"/>
</dbReference>
<feature type="domain" description="Survival protein SurE-like phosphatase/nucleotidase" evidence="2">
    <location>
        <begin position="3"/>
        <end position="224"/>
    </location>
</feature>
<accession>A0A1E3BFJ9</accession>
<dbReference type="PROSITE" id="PS51221">
    <property type="entry name" value="TTL"/>
    <property type="match status" value="1"/>
</dbReference>
<feature type="compositionally biased region" description="Basic and acidic residues" evidence="1">
    <location>
        <begin position="243"/>
        <end position="253"/>
    </location>
</feature>
<dbReference type="PANTHER" id="PTHR47551">
    <property type="entry name" value="TUBULIN--TYROSINE LIGASE PBY1-RELATED"/>
    <property type="match status" value="1"/>
</dbReference>
<feature type="compositionally biased region" description="Basic and acidic residues" evidence="1">
    <location>
        <begin position="529"/>
        <end position="541"/>
    </location>
</feature>
<dbReference type="OrthoDB" id="202825at2759"/>
<dbReference type="EMBL" id="JXNT01000005">
    <property type="protein sequence ID" value="ODM19166.1"/>
    <property type="molecule type" value="Genomic_DNA"/>
</dbReference>
<dbReference type="Pfam" id="PF01975">
    <property type="entry name" value="SurE"/>
    <property type="match status" value="1"/>
</dbReference>
<sequence>MHILVTNDDGPPSNQSSPYIHSLVHTLQNAGHIVSVILPHQQRSWIGKAHIVGASVVPTYFRPGTLHEDDGTVHHLPRGCDPAEDDDEGEGDEWVLINSTPASCVQIGLYHYFQDRGPIDLIISGPNYGRNTTALFALSSGTIGAAMEGAVCGKRSIALSYAFSSRNHDPVVIAEASRHSVKLIEYLMNNWADNVDLYSINVPLEPGVSQCKTVYTEMLDNRWSSGSCFTAVDPLVADQDPDTQEKRLREQGEKTGTAPDVPAPAPGKRSKLQHKHFQWGPNFGDVFRSVEESGPGNDGRAVREGMTSVTPLRANFMHTPNIQGEIKLPDHGSFPALHYVVDCDDDYVQDLMAQALQSRLGTTACRSIYSLSELPKRNLPVFQYREYERLDFEHVMMHTSTSLANAYIIRKALIRKHYLSNTVSNWVSKHPDSLLRNHFKFGFDFELDYAEFLDDALLEAYELRDSLGKNEERPDSEKEWWILKPGMSDRGQGIRLFNSEDQLHEIFEEWEVDESDIESDSGFTPEQAGKAKDEEEGKSGDEGVVTSQLRHFIAQPYIDPPLLLPSSSNRKFHIRTYILAVGALKVYVFKEMLALFAAKSYCPPWEAEDEVIDLARHLSNTCFQEGGSANEGSVRRFWKLESEVPGLSSDWKEKVFDQICAITGEVFEAAARGMMVHFQTLPNAFELFGVDFMVDEAGTVWLLELNAYPDFAQTGEELKEAVVGRLFEETVDVAVKPFFGLGEKSVDGTEHMKLVANLDLGRNF</sequence>
<dbReference type="InterPro" id="IPR004344">
    <property type="entry name" value="TTL/TTLL_fam"/>
</dbReference>
<evidence type="ECO:0000313" key="3">
    <source>
        <dbReference type="EMBL" id="ODM19166.1"/>
    </source>
</evidence>
<gene>
    <name evidence="3" type="ORF">SI65_05783</name>
</gene>
<dbReference type="STRING" id="573508.A0A1E3BFJ9"/>
<organism evidence="3 4">
    <name type="scientific">Aspergillus cristatus</name>
    <name type="common">Chinese Fuzhuan brick tea-fermentation fungus</name>
    <name type="synonym">Eurotium cristatum</name>
    <dbReference type="NCBI Taxonomy" id="573508"/>
    <lineage>
        <taxon>Eukaryota</taxon>
        <taxon>Fungi</taxon>
        <taxon>Dikarya</taxon>
        <taxon>Ascomycota</taxon>
        <taxon>Pezizomycotina</taxon>
        <taxon>Eurotiomycetes</taxon>
        <taxon>Eurotiomycetidae</taxon>
        <taxon>Eurotiales</taxon>
        <taxon>Aspergillaceae</taxon>
        <taxon>Aspergillus</taxon>
        <taxon>Aspergillus subgen. Aspergillus</taxon>
    </lineage>
</organism>
<evidence type="ECO:0000259" key="2">
    <source>
        <dbReference type="Pfam" id="PF01975"/>
    </source>
</evidence>
<dbReference type="Gene3D" id="3.30.470.20">
    <property type="entry name" value="ATP-grasp fold, B domain"/>
    <property type="match status" value="1"/>
</dbReference>
<dbReference type="NCBIfam" id="TIGR00087">
    <property type="entry name" value="surE"/>
    <property type="match status" value="1"/>
</dbReference>
<feature type="region of interest" description="Disordered" evidence="1">
    <location>
        <begin position="234"/>
        <end position="269"/>
    </location>
</feature>
<dbReference type="InterPro" id="IPR002828">
    <property type="entry name" value="SurE-like_Pase/nucleotidase"/>
</dbReference>
<dbReference type="Pfam" id="PF03133">
    <property type="entry name" value="TTL"/>
    <property type="match status" value="1"/>
</dbReference>
<comment type="caution">
    <text evidence="3">The sequence shown here is derived from an EMBL/GenBank/DDBJ whole genome shotgun (WGS) entry which is preliminary data.</text>
</comment>
<evidence type="ECO:0000256" key="1">
    <source>
        <dbReference type="SAM" id="MobiDB-lite"/>
    </source>
</evidence>
<dbReference type="InterPro" id="IPR036523">
    <property type="entry name" value="SurE-like_sf"/>
</dbReference>
<dbReference type="GO" id="GO:0016787">
    <property type="term" value="F:hydrolase activity"/>
    <property type="evidence" value="ECO:0007669"/>
    <property type="project" value="InterPro"/>
</dbReference>
<dbReference type="SUPFAM" id="SSF64167">
    <property type="entry name" value="SurE-like"/>
    <property type="match status" value="1"/>
</dbReference>
<evidence type="ECO:0000313" key="4">
    <source>
        <dbReference type="Proteomes" id="UP000094569"/>
    </source>
</evidence>
<protein>
    <recommendedName>
        <fullName evidence="2">Survival protein SurE-like phosphatase/nucleotidase domain-containing protein</fullName>
    </recommendedName>
</protein>
<feature type="region of interest" description="Disordered" evidence="1">
    <location>
        <begin position="513"/>
        <end position="541"/>
    </location>
</feature>
<dbReference type="PANTHER" id="PTHR47551:SF1">
    <property type="entry name" value="TUBULIN--TYROSINE LIGASE PBY1-RELATED"/>
    <property type="match status" value="1"/>
</dbReference>
<dbReference type="GO" id="GO:0000932">
    <property type="term" value="C:P-body"/>
    <property type="evidence" value="ECO:0007669"/>
    <property type="project" value="TreeGrafter"/>
</dbReference>
<reference evidence="3 4" key="1">
    <citation type="journal article" date="2016" name="BMC Genomics">
        <title>Comparative genomic and transcriptomic analyses of the Fuzhuan brick tea-fermentation fungus Aspergillus cristatus.</title>
        <authorList>
            <person name="Ge Y."/>
            <person name="Wang Y."/>
            <person name="Liu Y."/>
            <person name="Tan Y."/>
            <person name="Ren X."/>
            <person name="Zhang X."/>
            <person name="Hyde K.D."/>
            <person name="Liu Y."/>
            <person name="Liu Z."/>
        </authorList>
    </citation>
    <scope>NUCLEOTIDE SEQUENCE [LARGE SCALE GENOMIC DNA]</scope>
    <source>
        <strain evidence="3 4">GZAAS20.1005</strain>
    </source>
</reference>
<keyword evidence="4" id="KW-1185">Reference proteome</keyword>
<dbReference type="Gene3D" id="3.40.1210.10">
    <property type="entry name" value="Survival protein SurE-like phosphatase/nucleotidase"/>
    <property type="match status" value="1"/>
</dbReference>
<dbReference type="Proteomes" id="UP000094569">
    <property type="component" value="Unassembled WGS sequence"/>
</dbReference>
<dbReference type="VEuPathDB" id="FungiDB:SI65_05783"/>
<dbReference type="AlphaFoldDB" id="A0A1E3BFJ9"/>